<dbReference type="eggNOG" id="COG1158">
    <property type="taxonomic scope" value="Bacteria"/>
</dbReference>
<evidence type="ECO:0000256" key="5">
    <source>
        <dbReference type="ARBA" id="ARBA00023015"/>
    </source>
</evidence>
<dbReference type="STRING" id="1142394.PSMK_07360"/>
<evidence type="ECO:0000313" key="12">
    <source>
        <dbReference type="EMBL" id="BAM02895.1"/>
    </source>
</evidence>
<keyword evidence="7" id="KW-0547">Nucleotide-binding</keyword>
<feature type="compositionally biased region" description="Basic residues" evidence="10">
    <location>
        <begin position="25"/>
        <end position="36"/>
    </location>
</feature>
<dbReference type="InterPro" id="IPR000194">
    <property type="entry name" value="ATPase_F1/V1/A1_a/bsu_nucl-bd"/>
</dbReference>
<keyword evidence="3 7" id="KW-0347">Helicase</keyword>
<dbReference type="InterPro" id="IPR011112">
    <property type="entry name" value="Rho-like_N"/>
</dbReference>
<dbReference type="PATRIC" id="fig|1142394.8.peg.761"/>
<comment type="subunit">
    <text evidence="7">Homohexamer. The homohexamer assembles into an open ring structure.</text>
</comment>
<comment type="caution">
    <text evidence="7">Lacks conserved residue(s) required for the propagation of feature annotation.</text>
</comment>
<dbReference type="RefSeq" id="WP_014436115.1">
    <property type="nucleotide sequence ID" value="NC_017080.1"/>
</dbReference>
<dbReference type="EC" id="3.6.4.-" evidence="7 8"/>
<dbReference type="CDD" id="cd04459">
    <property type="entry name" value="Rho_CSD"/>
    <property type="match status" value="1"/>
</dbReference>
<feature type="binding site" evidence="7">
    <location>
        <begin position="283"/>
        <end position="288"/>
    </location>
    <ligand>
        <name>ATP</name>
        <dbReference type="ChEBI" id="CHEBI:30616"/>
    </ligand>
</feature>
<dbReference type="Gene3D" id="2.40.50.140">
    <property type="entry name" value="Nucleic acid-binding proteins"/>
    <property type="match status" value="1"/>
</dbReference>
<evidence type="ECO:0000256" key="4">
    <source>
        <dbReference type="ARBA" id="ARBA00022884"/>
    </source>
</evidence>
<dbReference type="InterPro" id="IPR011129">
    <property type="entry name" value="CSD"/>
</dbReference>
<dbReference type="InterPro" id="IPR012340">
    <property type="entry name" value="NA-bd_OB-fold"/>
</dbReference>
<feature type="compositionally biased region" description="Basic and acidic residues" evidence="10">
    <location>
        <begin position="103"/>
        <end position="113"/>
    </location>
</feature>
<accession>I0ICA7</accession>
<sequence>MARSPKKPEPDADTPEAPAAEAPAKKPRKKSPRKKAPAAASAEREPVARADDPGIRAAEAAVAEHEADQRKAEEARDAEGEASDKPAKPRVSGSTDEQLEEETQNRYENAKRDELTIRDLQDLPVGELRDRAEIAGIDGYGTLGKSQLLSALLNKHAARHGLMYGEGVLEVLPDGFGFLRSPDNHYLACPDDIYVSPSQIRRFGLKMGHEVHGTIRPPKESERYFALLRVDAINGAHPQDLSDKTPFESLEARHPTQRFLMESPGEGSEDAEMRIVDLVAPVGKGQRSLIVAPARTGKTRLMQMMATSIVENNTNTRVFVVLIDERPEEISDWKKAVPESVEIVASTFDESPARHVQVCEMVIERARRMVEYGFDVVVMMDSMTRMARGYHADHPHSGRTMQGGLDAQAMQRPKKFFASARDVEGGGSLSIIATALKDTGVKVDEVIFDMFKQTANSEIHLDRRLAERRLFPAIDIAASGTRREELLMDRTELRLVNRLRKVLSDMNIVEAMELLKSRLGKYRSNAEFLLSMSKE</sequence>
<evidence type="ECO:0000256" key="1">
    <source>
        <dbReference type="ARBA" id="ARBA00022472"/>
    </source>
</evidence>
<reference evidence="12 13" key="1">
    <citation type="submission" date="2012-02" db="EMBL/GenBank/DDBJ databases">
        <title>Complete genome sequence of Phycisphaera mikurensis NBRC 102666.</title>
        <authorList>
            <person name="Ankai A."/>
            <person name="Hosoyama A."/>
            <person name="Terui Y."/>
            <person name="Sekine M."/>
            <person name="Fukai R."/>
            <person name="Kato Y."/>
            <person name="Nakamura S."/>
            <person name="Yamada-Narita S."/>
            <person name="Kawakoshi A."/>
            <person name="Fukunaga Y."/>
            <person name="Yamazaki S."/>
            <person name="Fujita N."/>
        </authorList>
    </citation>
    <scope>NUCLEOTIDE SEQUENCE [LARGE SCALE GENOMIC DNA]</scope>
    <source>
        <strain evidence="13">NBRC 102666 / KCTC 22515 / FYK2301M01</strain>
    </source>
</reference>
<feature type="compositionally biased region" description="Basic and acidic residues" evidence="10">
    <location>
        <begin position="1"/>
        <end position="10"/>
    </location>
</feature>
<dbReference type="EMBL" id="AP012338">
    <property type="protein sequence ID" value="BAM02895.1"/>
    <property type="molecule type" value="Genomic_DNA"/>
</dbReference>
<dbReference type="SMART" id="SM00382">
    <property type="entry name" value="AAA"/>
    <property type="match status" value="1"/>
</dbReference>
<evidence type="ECO:0000256" key="7">
    <source>
        <dbReference type="HAMAP-Rule" id="MF_01884"/>
    </source>
</evidence>
<dbReference type="NCBIfam" id="TIGR00767">
    <property type="entry name" value="rho"/>
    <property type="match status" value="1"/>
</dbReference>
<protein>
    <recommendedName>
        <fullName evidence="7 8">Transcription termination factor Rho</fullName>
        <ecNumber evidence="7 8">3.6.4.-</ecNumber>
    </recommendedName>
    <alternativeName>
        <fullName evidence="7">ATP-dependent helicase Rho</fullName>
    </alternativeName>
</protein>
<dbReference type="Pfam" id="PF07497">
    <property type="entry name" value="Rho_RNA_bind"/>
    <property type="match status" value="1"/>
</dbReference>
<evidence type="ECO:0000256" key="8">
    <source>
        <dbReference type="NCBIfam" id="TIGR00767"/>
    </source>
</evidence>
<comment type="similarity">
    <text evidence="7 9">Belongs to the Rho family.</text>
</comment>
<dbReference type="PROSITE" id="PS51856">
    <property type="entry name" value="RHO_RNA_BD"/>
    <property type="match status" value="1"/>
</dbReference>
<evidence type="ECO:0000256" key="9">
    <source>
        <dbReference type="PROSITE-ProRule" id="PRU01203"/>
    </source>
</evidence>
<dbReference type="GO" id="GO:0004386">
    <property type="term" value="F:helicase activity"/>
    <property type="evidence" value="ECO:0007669"/>
    <property type="project" value="UniProtKB-UniRule"/>
</dbReference>
<dbReference type="InterPro" id="IPR003593">
    <property type="entry name" value="AAA+_ATPase"/>
</dbReference>
<dbReference type="Pfam" id="PF00006">
    <property type="entry name" value="ATP-synt_ab"/>
    <property type="match status" value="1"/>
</dbReference>
<dbReference type="InterPro" id="IPR027417">
    <property type="entry name" value="P-loop_NTPase"/>
</dbReference>
<dbReference type="InterPro" id="IPR004665">
    <property type="entry name" value="Term_rho"/>
</dbReference>
<keyword evidence="7" id="KW-0067">ATP-binding</keyword>
<organism evidence="12 13">
    <name type="scientific">Phycisphaera mikurensis (strain NBRC 102666 / KCTC 22515 / FYK2301M01)</name>
    <dbReference type="NCBI Taxonomy" id="1142394"/>
    <lineage>
        <taxon>Bacteria</taxon>
        <taxon>Pseudomonadati</taxon>
        <taxon>Planctomycetota</taxon>
        <taxon>Phycisphaerae</taxon>
        <taxon>Phycisphaerales</taxon>
        <taxon>Phycisphaeraceae</taxon>
        <taxon>Phycisphaera</taxon>
    </lineage>
</organism>
<evidence type="ECO:0000256" key="6">
    <source>
        <dbReference type="ARBA" id="ARBA00023163"/>
    </source>
</evidence>
<evidence type="ECO:0000256" key="2">
    <source>
        <dbReference type="ARBA" id="ARBA00022801"/>
    </source>
</evidence>
<dbReference type="NCBIfam" id="NF006886">
    <property type="entry name" value="PRK09376.1"/>
    <property type="match status" value="1"/>
</dbReference>
<feature type="binding site" evidence="7">
    <location>
        <position position="326"/>
    </location>
    <ligand>
        <name>ATP</name>
        <dbReference type="ChEBI" id="CHEBI:30616"/>
    </ligand>
</feature>
<evidence type="ECO:0000313" key="13">
    <source>
        <dbReference type="Proteomes" id="UP000007881"/>
    </source>
</evidence>
<dbReference type="SMART" id="SM00959">
    <property type="entry name" value="Rho_N"/>
    <property type="match status" value="1"/>
</dbReference>
<dbReference type="SUPFAM" id="SSF50249">
    <property type="entry name" value="Nucleic acid-binding proteins"/>
    <property type="match status" value="1"/>
</dbReference>
<dbReference type="GO" id="GO:0005524">
    <property type="term" value="F:ATP binding"/>
    <property type="evidence" value="ECO:0007669"/>
    <property type="project" value="UniProtKB-UniRule"/>
</dbReference>
<dbReference type="SMART" id="SM00357">
    <property type="entry name" value="CSP"/>
    <property type="match status" value="1"/>
</dbReference>
<keyword evidence="2 7" id="KW-0378">Hydrolase</keyword>
<name>I0ICA7_PHYMF</name>
<dbReference type="AlphaFoldDB" id="I0ICA7"/>
<evidence type="ECO:0000256" key="3">
    <source>
        <dbReference type="ARBA" id="ARBA00022806"/>
    </source>
</evidence>
<dbReference type="OrthoDB" id="9805197at2"/>
<dbReference type="Gene3D" id="3.40.50.300">
    <property type="entry name" value="P-loop containing nucleotide triphosphate hydrolases"/>
    <property type="match status" value="1"/>
</dbReference>
<feature type="compositionally biased region" description="Basic and acidic residues" evidence="10">
    <location>
        <begin position="42"/>
        <end position="54"/>
    </location>
</feature>
<dbReference type="KEGG" id="phm:PSMK_07360"/>
<dbReference type="SUPFAM" id="SSF52540">
    <property type="entry name" value="P-loop containing nucleoside triphosphate hydrolases"/>
    <property type="match status" value="1"/>
</dbReference>
<keyword evidence="6 7" id="KW-0804">Transcription</keyword>
<dbReference type="InterPro" id="IPR011113">
    <property type="entry name" value="Rho_RNA-bd"/>
</dbReference>
<dbReference type="GO" id="GO:0003723">
    <property type="term" value="F:RNA binding"/>
    <property type="evidence" value="ECO:0007669"/>
    <property type="project" value="UniProtKB-UniRule"/>
</dbReference>
<feature type="binding site" evidence="7">
    <location>
        <begin position="295"/>
        <end position="300"/>
    </location>
    <ligand>
        <name>ATP</name>
        <dbReference type="ChEBI" id="CHEBI:30616"/>
    </ligand>
</feature>
<keyword evidence="4 7" id="KW-0694">RNA-binding</keyword>
<feature type="region of interest" description="Disordered" evidence="10">
    <location>
        <begin position="1"/>
        <end position="113"/>
    </location>
</feature>
<comment type="function">
    <text evidence="7">Facilitates transcription termination by a mechanism that involves Rho binding to the nascent RNA, activation of Rho's RNA-dependent ATPase activity, and release of the mRNA from the DNA template.</text>
</comment>
<dbReference type="HAMAP" id="MF_01884">
    <property type="entry name" value="Rho"/>
    <property type="match status" value="1"/>
</dbReference>
<dbReference type="HOGENOM" id="CLU_016377_4_3_0"/>
<evidence type="ECO:0000256" key="10">
    <source>
        <dbReference type="SAM" id="MobiDB-lite"/>
    </source>
</evidence>
<keyword evidence="5 7" id="KW-0805">Transcription regulation</keyword>
<dbReference type="GO" id="GO:0005829">
    <property type="term" value="C:cytosol"/>
    <property type="evidence" value="ECO:0007669"/>
    <property type="project" value="UniProtKB-ARBA"/>
</dbReference>
<dbReference type="GO" id="GO:0008186">
    <property type="term" value="F:ATP-dependent activity, acting on RNA"/>
    <property type="evidence" value="ECO:0007669"/>
    <property type="project" value="UniProtKB-UniRule"/>
</dbReference>
<dbReference type="PANTHER" id="PTHR46425">
    <property type="entry name" value="TRANSCRIPTION TERMINATION FACTOR RHO"/>
    <property type="match status" value="1"/>
</dbReference>
<feature type="domain" description="Rho RNA-BD" evidence="11">
    <location>
        <begin position="162"/>
        <end position="237"/>
    </location>
</feature>
<dbReference type="GO" id="GO:0016787">
    <property type="term" value="F:hydrolase activity"/>
    <property type="evidence" value="ECO:0007669"/>
    <property type="project" value="UniProtKB-KW"/>
</dbReference>
<dbReference type="PANTHER" id="PTHR46425:SF1">
    <property type="entry name" value="TRANSCRIPTION TERMINATION FACTOR RHO"/>
    <property type="match status" value="1"/>
</dbReference>
<dbReference type="Proteomes" id="UP000007881">
    <property type="component" value="Chromosome"/>
</dbReference>
<feature type="compositionally biased region" description="Basic and acidic residues" evidence="10">
    <location>
        <begin position="62"/>
        <end position="87"/>
    </location>
</feature>
<proteinExistence type="inferred from homology"/>
<keyword evidence="13" id="KW-1185">Reference proteome</keyword>
<keyword evidence="1 7" id="KW-0806">Transcription termination</keyword>
<dbReference type="GO" id="GO:0006353">
    <property type="term" value="P:DNA-templated transcription termination"/>
    <property type="evidence" value="ECO:0007669"/>
    <property type="project" value="UniProtKB-UniRule"/>
</dbReference>
<gene>
    <name evidence="7 12" type="primary">rho</name>
    <name evidence="12" type="ordered locus">PSMK_07360</name>
</gene>
<evidence type="ECO:0000259" key="11">
    <source>
        <dbReference type="PROSITE" id="PS51856"/>
    </source>
</evidence>